<dbReference type="EMBL" id="CM009750">
    <property type="protein sequence ID" value="PUZ69817.1"/>
    <property type="molecule type" value="Genomic_DNA"/>
</dbReference>
<evidence type="ECO:0000313" key="1">
    <source>
        <dbReference type="EMBL" id="PUZ69817.1"/>
    </source>
</evidence>
<name>A0A2T7EPQ4_9POAL</name>
<sequence>MEMLTPLVARMSTRSGSLGTTWRPSMEMGWNPDTIRNYGNTDTLAPARLAHAACVHSAAPRDSSRSTEHHHHHHWHLLVIAHLLCPPRCPSVAGAPPP</sequence>
<proteinExistence type="predicted"/>
<evidence type="ECO:0000313" key="2">
    <source>
        <dbReference type="Proteomes" id="UP000244336"/>
    </source>
</evidence>
<accession>A0A2T7EPQ4</accession>
<gene>
    <name evidence="1" type="ORF">GQ55_2G143500</name>
</gene>
<dbReference type="Gramene" id="PUZ69817">
    <property type="protein sequence ID" value="PUZ69817"/>
    <property type="gene ID" value="GQ55_2G143500"/>
</dbReference>
<reference evidence="1 2" key="1">
    <citation type="submission" date="2018-04" db="EMBL/GenBank/DDBJ databases">
        <title>WGS assembly of Panicum hallii var. hallii HAL2.</title>
        <authorList>
            <person name="Lovell J."/>
            <person name="Jenkins J."/>
            <person name="Lowry D."/>
            <person name="Mamidi S."/>
            <person name="Sreedasyam A."/>
            <person name="Weng X."/>
            <person name="Barry K."/>
            <person name="Bonette J."/>
            <person name="Campitelli B."/>
            <person name="Daum C."/>
            <person name="Gordon S."/>
            <person name="Gould B."/>
            <person name="Lipzen A."/>
            <person name="MacQueen A."/>
            <person name="Palacio-Mejia J."/>
            <person name="Plott C."/>
            <person name="Shakirov E."/>
            <person name="Shu S."/>
            <person name="Yoshinaga Y."/>
            <person name="Zane M."/>
            <person name="Rokhsar D."/>
            <person name="Grimwood J."/>
            <person name="Schmutz J."/>
            <person name="Juenger T."/>
        </authorList>
    </citation>
    <scope>NUCLEOTIDE SEQUENCE [LARGE SCALE GENOMIC DNA]</scope>
    <source>
        <strain evidence="2">cv. HAL2</strain>
    </source>
</reference>
<protein>
    <submittedName>
        <fullName evidence="1">Uncharacterized protein</fullName>
    </submittedName>
</protein>
<dbReference type="Proteomes" id="UP000244336">
    <property type="component" value="Chromosome 2"/>
</dbReference>
<organism evidence="1 2">
    <name type="scientific">Panicum hallii var. hallii</name>
    <dbReference type="NCBI Taxonomy" id="1504633"/>
    <lineage>
        <taxon>Eukaryota</taxon>
        <taxon>Viridiplantae</taxon>
        <taxon>Streptophyta</taxon>
        <taxon>Embryophyta</taxon>
        <taxon>Tracheophyta</taxon>
        <taxon>Spermatophyta</taxon>
        <taxon>Magnoliopsida</taxon>
        <taxon>Liliopsida</taxon>
        <taxon>Poales</taxon>
        <taxon>Poaceae</taxon>
        <taxon>PACMAD clade</taxon>
        <taxon>Panicoideae</taxon>
        <taxon>Panicodae</taxon>
        <taxon>Paniceae</taxon>
        <taxon>Panicinae</taxon>
        <taxon>Panicum</taxon>
        <taxon>Panicum sect. Panicum</taxon>
    </lineage>
</organism>
<keyword evidence="2" id="KW-1185">Reference proteome</keyword>
<dbReference type="AlphaFoldDB" id="A0A2T7EPQ4"/>